<evidence type="ECO:0000313" key="4">
    <source>
        <dbReference type="Proteomes" id="UP000244722"/>
    </source>
</evidence>
<feature type="compositionally biased region" description="Polar residues" evidence="1">
    <location>
        <begin position="1"/>
        <end position="18"/>
    </location>
</feature>
<dbReference type="AlphaFoldDB" id="A0A2T6ZIF1"/>
<gene>
    <name evidence="3" type="ORF">B9Z19DRAFT_1090809</name>
</gene>
<feature type="transmembrane region" description="Helical" evidence="2">
    <location>
        <begin position="83"/>
        <end position="108"/>
    </location>
</feature>
<keyword evidence="2" id="KW-0472">Membrane</keyword>
<keyword evidence="2" id="KW-0812">Transmembrane</keyword>
<feature type="region of interest" description="Disordered" evidence="1">
    <location>
        <begin position="1"/>
        <end position="34"/>
    </location>
</feature>
<dbReference type="Proteomes" id="UP000244722">
    <property type="component" value="Unassembled WGS sequence"/>
</dbReference>
<evidence type="ECO:0000313" key="3">
    <source>
        <dbReference type="EMBL" id="PUU75236.1"/>
    </source>
</evidence>
<evidence type="ECO:0000256" key="1">
    <source>
        <dbReference type="SAM" id="MobiDB-lite"/>
    </source>
</evidence>
<dbReference type="EMBL" id="NESQ01000241">
    <property type="protein sequence ID" value="PUU75236.1"/>
    <property type="molecule type" value="Genomic_DNA"/>
</dbReference>
<proteinExistence type="predicted"/>
<keyword evidence="2" id="KW-1133">Transmembrane helix</keyword>
<protein>
    <submittedName>
        <fullName evidence="3">Uncharacterized protein</fullName>
    </submittedName>
</protein>
<name>A0A2T6ZIF1_TUBBO</name>
<comment type="caution">
    <text evidence="3">The sequence shown here is derived from an EMBL/GenBank/DDBJ whole genome shotgun (WGS) entry which is preliminary data.</text>
</comment>
<sequence length="120" mass="13401">MTGSPPTAPNTMATSETGIETPAQRQPEGRYRPPDFEEVKHDPPYWLMVVVMCGCALVLRAVFEEKLHPLIDLYVEGLTEWRLALSILCYAGYLILLVISLILCMLTACGLVEGLWFLVC</sequence>
<keyword evidence="4" id="KW-1185">Reference proteome</keyword>
<reference evidence="3 4" key="1">
    <citation type="submission" date="2017-04" db="EMBL/GenBank/DDBJ databases">
        <title>Draft genome sequence of Tuber borchii Vittad., a whitish edible truffle.</title>
        <authorList>
            <consortium name="DOE Joint Genome Institute"/>
            <person name="Murat C."/>
            <person name="Kuo A."/>
            <person name="Barry K.W."/>
            <person name="Clum A."/>
            <person name="Dockter R.B."/>
            <person name="Fauchery L."/>
            <person name="Iotti M."/>
            <person name="Kohler A."/>
            <person name="Labutti K."/>
            <person name="Lindquist E.A."/>
            <person name="Lipzen A."/>
            <person name="Ohm R.A."/>
            <person name="Wang M."/>
            <person name="Grigoriev I.V."/>
            <person name="Zambonelli A."/>
            <person name="Martin F.M."/>
        </authorList>
    </citation>
    <scope>NUCLEOTIDE SEQUENCE [LARGE SCALE GENOMIC DNA]</scope>
    <source>
        <strain evidence="3 4">Tbo3840</strain>
    </source>
</reference>
<evidence type="ECO:0000256" key="2">
    <source>
        <dbReference type="SAM" id="Phobius"/>
    </source>
</evidence>
<organism evidence="3 4">
    <name type="scientific">Tuber borchii</name>
    <name type="common">White truffle</name>
    <dbReference type="NCBI Taxonomy" id="42251"/>
    <lineage>
        <taxon>Eukaryota</taxon>
        <taxon>Fungi</taxon>
        <taxon>Dikarya</taxon>
        <taxon>Ascomycota</taxon>
        <taxon>Pezizomycotina</taxon>
        <taxon>Pezizomycetes</taxon>
        <taxon>Pezizales</taxon>
        <taxon>Tuberaceae</taxon>
        <taxon>Tuber</taxon>
    </lineage>
</organism>
<accession>A0A2T6ZIF1</accession>
<feature type="transmembrane region" description="Helical" evidence="2">
    <location>
        <begin position="45"/>
        <end position="63"/>
    </location>
</feature>